<feature type="transmembrane region" description="Helical" evidence="7">
    <location>
        <begin position="259"/>
        <end position="281"/>
    </location>
</feature>
<dbReference type="Proteomes" id="UP000198873">
    <property type="component" value="Unassembled WGS sequence"/>
</dbReference>
<keyword evidence="3" id="KW-1003">Cell membrane</keyword>
<dbReference type="GO" id="GO:0098797">
    <property type="term" value="C:plasma membrane protein complex"/>
    <property type="evidence" value="ECO:0007669"/>
    <property type="project" value="TreeGrafter"/>
</dbReference>
<feature type="transmembrane region" description="Helical" evidence="7">
    <location>
        <begin position="343"/>
        <end position="362"/>
    </location>
</feature>
<evidence type="ECO:0000313" key="9">
    <source>
        <dbReference type="EMBL" id="SFS94144.1"/>
    </source>
</evidence>
<dbReference type="PANTHER" id="PTHR30489:SF0">
    <property type="entry name" value="LIPOPROTEIN-RELEASING SYSTEM TRANSMEMBRANE PROTEIN LOLE"/>
    <property type="match status" value="1"/>
</dbReference>
<evidence type="ECO:0000256" key="6">
    <source>
        <dbReference type="ARBA" id="ARBA00023136"/>
    </source>
</evidence>
<feature type="domain" description="ABC3 transporter permease C-terminal" evidence="8">
    <location>
        <begin position="675"/>
        <end position="785"/>
    </location>
</feature>
<evidence type="ECO:0000256" key="5">
    <source>
        <dbReference type="ARBA" id="ARBA00022989"/>
    </source>
</evidence>
<evidence type="ECO:0000256" key="3">
    <source>
        <dbReference type="ARBA" id="ARBA00022475"/>
    </source>
</evidence>
<dbReference type="PANTHER" id="PTHR30489">
    <property type="entry name" value="LIPOPROTEIN-RELEASING SYSTEM TRANSMEMBRANE PROTEIN LOLE"/>
    <property type="match status" value="1"/>
</dbReference>
<feature type="transmembrane region" description="Helical" evidence="7">
    <location>
        <begin position="32"/>
        <end position="54"/>
    </location>
</feature>
<evidence type="ECO:0000256" key="7">
    <source>
        <dbReference type="SAM" id="Phobius"/>
    </source>
</evidence>
<feature type="transmembrane region" description="Helical" evidence="7">
    <location>
        <begin position="670"/>
        <end position="688"/>
    </location>
</feature>
<feature type="transmembrane region" description="Helical" evidence="7">
    <location>
        <begin position="726"/>
        <end position="745"/>
    </location>
</feature>
<evidence type="ECO:0000259" key="8">
    <source>
        <dbReference type="Pfam" id="PF02687"/>
    </source>
</evidence>
<evidence type="ECO:0000256" key="2">
    <source>
        <dbReference type="ARBA" id="ARBA00005236"/>
    </source>
</evidence>
<dbReference type="InterPro" id="IPR003838">
    <property type="entry name" value="ABC3_permease_C"/>
</dbReference>
<accession>A0A1I6TYC7</accession>
<evidence type="ECO:0000313" key="10">
    <source>
        <dbReference type="Proteomes" id="UP000198873"/>
    </source>
</evidence>
<reference evidence="10" key="1">
    <citation type="submission" date="2016-10" db="EMBL/GenBank/DDBJ databases">
        <authorList>
            <person name="Varghese N."/>
            <person name="Submissions S."/>
        </authorList>
    </citation>
    <scope>NUCLEOTIDE SEQUENCE [LARGE SCALE GENOMIC DNA]</scope>
    <source>
        <strain evidence="10">CGMCC 4.7047</strain>
    </source>
</reference>
<sequence>MTTPVSVWARDLLMGVRFAVAGGRPGWARTTLTAIGVGLGVALLLLAASAPHVLSAREARSDARDPVWHEELPPGSDTFRYEVLATTYHGEQVRGVLLQPDAGQDTTATPPPGLDAFPEPGEMLVSPALQRMLDASGNAPLRERLAEWEATGTIGDSGLVGPAELAFYAGTDSLSDTFADGTPSNNRSDAFGTTYPSTPLHPMLILLILVICVVLLMPVAVFIATAVRFGGERRDQRLAALRLVGADRRSTHRIAAGEALAGAVLGLVVGVALFLVLRSLASRVSIAGLSAFPGDFVPSPPLTVLILVAVPLSAVLVTLFALRGVAIEPLGVVRDAVPRPRRLGWRLIPAVLGLLLLLPLAGSYSAGGDGAREIQAGAGIVLVLVGATAFLPWMVERCVAAFRGGPVSWQLAVRRLQLGSGPASRAVSGITVAVAGAIALQMLFGGVRGEQTVETGRDTEQAQVQVSTYGMDYENGSRLFGELAGTQGVAEVFGTYSGSAVRPEDRDGIDDRIPMDVVVADCATLRQMAALTACADGDAFISVDPDQEAAADYVPLPGPGDTVDLGVDSGGVTYPGGPALWTVPDATERVEPVSGVTGRWAHGILATPAALDGSMIGYGYTEAVIRLAPEDRAETVEELRTLVFGLPERPYLWQLQSESVSDEFATVQRGLLVGAIAVLALIGASMIVSQLEQLRERKRLLAALVAFGTKRSTLGVSVLWQTAVPVLLGLAVASLAGTVLGVVLMRMVGLQVSDWFGFLPMAAAGLVVIAVVTLASMPLLWRLMRPEGLRTE</sequence>
<dbReference type="EMBL" id="FPAB01000005">
    <property type="protein sequence ID" value="SFS94144.1"/>
    <property type="molecule type" value="Genomic_DNA"/>
</dbReference>
<organism evidence="9 10">
    <name type="scientific">Streptomyces harbinensis</name>
    <dbReference type="NCBI Taxonomy" id="1176198"/>
    <lineage>
        <taxon>Bacteria</taxon>
        <taxon>Bacillati</taxon>
        <taxon>Actinomycetota</taxon>
        <taxon>Actinomycetes</taxon>
        <taxon>Kitasatosporales</taxon>
        <taxon>Streptomycetaceae</taxon>
        <taxon>Streptomyces</taxon>
    </lineage>
</organism>
<dbReference type="InterPro" id="IPR051447">
    <property type="entry name" value="Lipoprotein-release_system"/>
</dbReference>
<feature type="transmembrane region" description="Helical" evidence="7">
    <location>
        <begin position="757"/>
        <end position="781"/>
    </location>
</feature>
<dbReference type="RefSeq" id="WP_093843386.1">
    <property type="nucleotide sequence ID" value="NZ_FPAB01000005.1"/>
</dbReference>
<feature type="transmembrane region" description="Helical" evidence="7">
    <location>
        <begin position="374"/>
        <end position="395"/>
    </location>
</feature>
<proteinExistence type="inferred from homology"/>
<feature type="domain" description="ABC3 transporter permease C-terminal" evidence="8">
    <location>
        <begin position="210"/>
        <end position="325"/>
    </location>
</feature>
<dbReference type="AlphaFoldDB" id="A0A1I6TYC7"/>
<evidence type="ECO:0000256" key="4">
    <source>
        <dbReference type="ARBA" id="ARBA00022692"/>
    </source>
</evidence>
<dbReference type="GO" id="GO:0044874">
    <property type="term" value="P:lipoprotein localization to outer membrane"/>
    <property type="evidence" value="ECO:0007669"/>
    <property type="project" value="TreeGrafter"/>
</dbReference>
<feature type="transmembrane region" description="Helical" evidence="7">
    <location>
        <begin position="203"/>
        <end position="227"/>
    </location>
</feature>
<comment type="subcellular location">
    <subcellularLocation>
        <location evidence="1">Cell membrane</location>
        <topology evidence="1">Multi-pass membrane protein</topology>
    </subcellularLocation>
</comment>
<name>A0A1I6TYC7_9ACTN</name>
<keyword evidence="4 7" id="KW-0812">Transmembrane</keyword>
<evidence type="ECO:0000256" key="1">
    <source>
        <dbReference type="ARBA" id="ARBA00004651"/>
    </source>
</evidence>
<dbReference type="Pfam" id="PF02687">
    <property type="entry name" value="FtsX"/>
    <property type="match status" value="2"/>
</dbReference>
<keyword evidence="5 7" id="KW-1133">Transmembrane helix</keyword>
<keyword evidence="10" id="KW-1185">Reference proteome</keyword>
<comment type="similarity">
    <text evidence="2">Belongs to the ABC-4 integral membrane protein family. LolC/E subfamily.</text>
</comment>
<dbReference type="STRING" id="1176198.SAMN05444716_10585"/>
<gene>
    <name evidence="9" type="ORF">SAMN05444716_10585</name>
</gene>
<feature type="transmembrane region" description="Helical" evidence="7">
    <location>
        <begin position="301"/>
        <end position="322"/>
    </location>
</feature>
<protein>
    <submittedName>
        <fullName evidence="9">FtsX-like permease family protein</fullName>
    </submittedName>
</protein>
<keyword evidence="6 7" id="KW-0472">Membrane</keyword>